<dbReference type="PANTHER" id="PTHR31302:SF31">
    <property type="entry name" value="PHOSPHODIESTERASE YAEI"/>
    <property type="match status" value="1"/>
</dbReference>
<keyword evidence="3" id="KW-1133">Transmembrane helix</keyword>
<feature type="domain" description="Calcineurin-like phosphoesterase" evidence="4">
    <location>
        <begin position="147"/>
        <end position="326"/>
    </location>
</feature>
<evidence type="ECO:0000313" key="5">
    <source>
        <dbReference type="EMBL" id="RHA77230.1"/>
    </source>
</evidence>
<keyword evidence="1" id="KW-0479">Metal-binding</keyword>
<proteinExistence type="predicted"/>
<feature type="transmembrane region" description="Helical" evidence="3">
    <location>
        <begin position="103"/>
        <end position="121"/>
    </location>
</feature>
<feature type="transmembrane region" description="Helical" evidence="3">
    <location>
        <begin position="6"/>
        <end position="25"/>
    </location>
</feature>
<gene>
    <name evidence="5" type="ORF">DW921_04945</name>
</gene>
<dbReference type="InterPro" id="IPR004843">
    <property type="entry name" value="Calcineurin-like_PHP"/>
</dbReference>
<dbReference type="Pfam" id="PF00149">
    <property type="entry name" value="Metallophos"/>
    <property type="match status" value="1"/>
</dbReference>
<comment type="caution">
    <text evidence="5">The sequence shown here is derived from an EMBL/GenBank/DDBJ whole genome shotgun (WGS) entry which is preliminary data.</text>
</comment>
<evidence type="ECO:0000256" key="2">
    <source>
        <dbReference type="ARBA" id="ARBA00022801"/>
    </source>
</evidence>
<dbReference type="GO" id="GO:0046872">
    <property type="term" value="F:metal ion binding"/>
    <property type="evidence" value="ECO:0007669"/>
    <property type="project" value="UniProtKB-KW"/>
</dbReference>
<dbReference type="InterPro" id="IPR051158">
    <property type="entry name" value="Metallophosphoesterase_sf"/>
</dbReference>
<accession>A0A413T2D0</accession>
<protein>
    <submittedName>
        <fullName evidence="5">Metallophosphoesterase</fullName>
    </submittedName>
</protein>
<reference evidence="5 6" key="1">
    <citation type="submission" date="2018-08" db="EMBL/GenBank/DDBJ databases">
        <title>A genome reference for cultivated species of the human gut microbiota.</title>
        <authorList>
            <person name="Zou Y."/>
            <person name="Xue W."/>
            <person name="Luo G."/>
        </authorList>
    </citation>
    <scope>NUCLEOTIDE SEQUENCE [LARGE SCALE GENOMIC DNA]</scope>
    <source>
        <strain evidence="5 6">AM42-38</strain>
    </source>
</reference>
<dbReference type="RefSeq" id="WP_022277742.1">
    <property type="nucleotide sequence ID" value="NZ_CABJGD010000007.1"/>
</dbReference>
<dbReference type="GO" id="GO:0016020">
    <property type="term" value="C:membrane"/>
    <property type="evidence" value="ECO:0007669"/>
    <property type="project" value="GOC"/>
</dbReference>
<sequence length="394" mass="44731">MILLRVSLFFIVLLLLPDWYIYKAYIRHQSNKLWKQLFGIPSASLLLVLLIFILFKDSIQQHHFGTYLIITLCIAVPKAVFALFSLLVRGISNLLRIRLPHGWIALLPALAAFGYILFGAVRGKENFKVHQVTYVSPDLPDAFDGYRILQLSDIHSGSWKGNGHALQRAIDLCNDQHPDLAVFTGDLVNSRADELTEFVPVLSQLRAKDGVFSVLGNHDYGTYTRWESELDRIANVDSLIVRENRMGWQMLMNSHRILHRGNDSIALAGVENSGAPPFPDYANLTQALQGTEGMFKILLSHDPTHWRREILPESDVQLTLSGHTHDMQIRLFGFSFSRFVYPEHCGMYLEDGRGLYVNVGLGYVLFPMRLGAWPEITLITLRKSSIQSIKTNKQ</sequence>
<dbReference type="AlphaFoldDB" id="A0A413T2D0"/>
<dbReference type="PANTHER" id="PTHR31302">
    <property type="entry name" value="TRANSMEMBRANE PROTEIN WITH METALLOPHOSPHOESTERASE DOMAIN-RELATED"/>
    <property type="match status" value="1"/>
</dbReference>
<feature type="transmembrane region" description="Helical" evidence="3">
    <location>
        <begin position="37"/>
        <end position="55"/>
    </location>
</feature>
<dbReference type="SUPFAM" id="SSF56300">
    <property type="entry name" value="Metallo-dependent phosphatases"/>
    <property type="match status" value="1"/>
</dbReference>
<keyword evidence="3" id="KW-0812">Transmembrane</keyword>
<name>A0A413T2D0_9BACT</name>
<keyword evidence="3" id="KW-0472">Membrane</keyword>
<dbReference type="GO" id="GO:0008758">
    <property type="term" value="F:UDP-2,3-diacylglucosamine hydrolase activity"/>
    <property type="evidence" value="ECO:0007669"/>
    <property type="project" value="TreeGrafter"/>
</dbReference>
<dbReference type="Proteomes" id="UP000283855">
    <property type="component" value="Unassembled WGS sequence"/>
</dbReference>
<keyword evidence="2" id="KW-0378">Hydrolase</keyword>
<organism evidence="5 6">
    <name type="scientific">Phocaeicola coprophilus</name>
    <dbReference type="NCBI Taxonomy" id="387090"/>
    <lineage>
        <taxon>Bacteria</taxon>
        <taxon>Pseudomonadati</taxon>
        <taxon>Bacteroidota</taxon>
        <taxon>Bacteroidia</taxon>
        <taxon>Bacteroidales</taxon>
        <taxon>Bacteroidaceae</taxon>
        <taxon>Phocaeicola</taxon>
    </lineage>
</organism>
<feature type="transmembrane region" description="Helical" evidence="3">
    <location>
        <begin position="67"/>
        <end position="91"/>
    </location>
</feature>
<dbReference type="InterPro" id="IPR029052">
    <property type="entry name" value="Metallo-depent_PP-like"/>
</dbReference>
<evidence type="ECO:0000313" key="6">
    <source>
        <dbReference type="Proteomes" id="UP000283855"/>
    </source>
</evidence>
<dbReference type="GO" id="GO:0009245">
    <property type="term" value="P:lipid A biosynthetic process"/>
    <property type="evidence" value="ECO:0007669"/>
    <property type="project" value="TreeGrafter"/>
</dbReference>
<evidence type="ECO:0000256" key="1">
    <source>
        <dbReference type="ARBA" id="ARBA00022723"/>
    </source>
</evidence>
<evidence type="ECO:0000259" key="4">
    <source>
        <dbReference type="Pfam" id="PF00149"/>
    </source>
</evidence>
<evidence type="ECO:0000256" key="3">
    <source>
        <dbReference type="SAM" id="Phobius"/>
    </source>
</evidence>
<dbReference type="CDD" id="cd07385">
    <property type="entry name" value="MPP_YkuE_C"/>
    <property type="match status" value="1"/>
</dbReference>
<dbReference type="Gene3D" id="3.60.21.10">
    <property type="match status" value="1"/>
</dbReference>
<dbReference type="EMBL" id="QSFT01000007">
    <property type="protein sequence ID" value="RHA77230.1"/>
    <property type="molecule type" value="Genomic_DNA"/>
</dbReference>